<dbReference type="CDD" id="cd16992">
    <property type="entry name" value="ENTH_Ent3"/>
    <property type="match status" value="1"/>
</dbReference>
<dbReference type="GO" id="GO:0030125">
    <property type="term" value="C:clathrin vesicle coat"/>
    <property type="evidence" value="ECO:0007669"/>
    <property type="project" value="TreeGrafter"/>
</dbReference>
<dbReference type="EMBL" id="CDQK01000001">
    <property type="protein sequence ID" value="CEP20801.1"/>
    <property type="molecule type" value="Genomic_DNA"/>
</dbReference>
<evidence type="ECO:0000313" key="4">
    <source>
        <dbReference type="Proteomes" id="UP000038830"/>
    </source>
</evidence>
<dbReference type="Proteomes" id="UP000038830">
    <property type="component" value="Unassembled WGS sequence"/>
</dbReference>
<dbReference type="PROSITE" id="PS50942">
    <property type="entry name" value="ENTH"/>
    <property type="match status" value="1"/>
</dbReference>
<dbReference type="GO" id="GO:0030276">
    <property type="term" value="F:clathrin binding"/>
    <property type="evidence" value="ECO:0007669"/>
    <property type="project" value="TreeGrafter"/>
</dbReference>
<dbReference type="GO" id="GO:0006895">
    <property type="term" value="P:Golgi to endosome transport"/>
    <property type="evidence" value="ECO:0007669"/>
    <property type="project" value="TreeGrafter"/>
</dbReference>
<accession>A0A0H5BZM3</accession>
<dbReference type="GO" id="GO:0005768">
    <property type="term" value="C:endosome"/>
    <property type="evidence" value="ECO:0007669"/>
    <property type="project" value="TreeGrafter"/>
</dbReference>
<dbReference type="InterPro" id="IPR013809">
    <property type="entry name" value="ENTH"/>
</dbReference>
<dbReference type="Pfam" id="PF01417">
    <property type="entry name" value="ENTH"/>
    <property type="match status" value="1"/>
</dbReference>
<dbReference type="SMART" id="SM00273">
    <property type="entry name" value="ENTH"/>
    <property type="match status" value="1"/>
</dbReference>
<feature type="compositionally biased region" description="Polar residues" evidence="1">
    <location>
        <begin position="378"/>
        <end position="397"/>
    </location>
</feature>
<dbReference type="GO" id="GO:0005829">
    <property type="term" value="C:cytosol"/>
    <property type="evidence" value="ECO:0007669"/>
    <property type="project" value="GOC"/>
</dbReference>
<reference evidence="4" key="1">
    <citation type="journal article" date="2015" name="J. Biotechnol.">
        <title>The structure of the Cyberlindnera jadinii genome and its relation to Candida utilis analyzed by the occurrence of single nucleotide polymorphisms.</title>
        <authorList>
            <person name="Rupp O."/>
            <person name="Brinkrolf K."/>
            <person name="Buerth C."/>
            <person name="Kunigo M."/>
            <person name="Schneider J."/>
            <person name="Jaenicke S."/>
            <person name="Goesmann A."/>
            <person name="Puehler A."/>
            <person name="Jaeger K.-E."/>
            <person name="Ernst J.F."/>
        </authorList>
    </citation>
    <scope>NUCLEOTIDE SEQUENCE [LARGE SCALE GENOMIC DNA]</scope>
    <source>
        <strain evidence="4">ATCC 18201 / CBS 1600 / BCRC 20928 / JCM 3617 / NBRC 0987 / NRRL Y-1542</strain>
    </source>
</reference>
<sequence>MDDIKKQLKNVSLYDVKAYVRKAQNVVYNYTEMEALVREATNNEPWGASSTLMQKIAAGTYNFREREEIIGMVFRRFTEKSANEWRQIYKALQLLEYLLKNGSERFVDDARANLSLITMLRSFHYIDSQGRDQGINVRTKAKNLVELLNNDSALRAERKKSRDNAKKFQGVAGGIGSNSHGDENYEEYGTYEGRIFGDGGVYGQRFEENRGAGNNDFQEYEVEANHNTNGKRVTSTSSASASKPVPPKPEVDLFSFGEPTTSSSATQTNAATTAATTANGDDFDDFGDFQSSNVQASKPQVTNTLASLYAQGQPQQQQQHPQQQQQQQDLFGDFTSFQQAPVTPQYNIPISNAPLTGGSVSQAPKQDAFSSLFQTATLKAHGSTSTSSKPVIQQPTSTPVQAQQQSKPQTTQSNGEIDLLDL</sequence>
<feature type="region of interest" description="Disordered" evidence="1">
    <location>
        <begin position="378"/>
        <end position="422"/>
    </location>
</feature>
<name>A0A0H5BZM3_CYBJN</name>
<feature type="compositionally biased region" description="Low complexity" evidence="1">
    <location>
        <begin position="233"/>
        <end position="243"/>
    </location>
</feature>
<feature type="region of interest" description="Disordered" evidence="1">
    <location>
        <begin position="155"/>
        <end position="182"/>
    </location>
</feature>
<evidence type="ECO:0000256" key="1">
    <source>
        <dbReference type="SAM" id="MobiDB-lite"/>
    </source>
</evidence>
<protein>
    <submittedName>
        <fullName evidence="3">ENT3 protein</fullName>
    </submittedName>
</protein>
<dbReference type="AlphaFoldDB" id="A0A0H5BZM3"/>
<evidence type="ECO:0000313" key="3">
    <source>
        <dbReference type="EMBL" id="CEP20801.1"/>
    </source>
</evidence>
<dbReference type="GO" id="GO:0006897">
    <property type="term" value="P:endocytosis"/>
    <property type="evidence" value="ECO:0007669"/>
    <property type="project" value="TreeGrafter"/>
</dbReference>
<feature type="compositionally biased region" description="Basic and acidic residues" evidence="1">
    <location>
        <begin position="155"/>
        <end position="166"/>
    </location>
</feature>
<feature type="compositionally biased region" description="Low complexity" evidence="1">
    <location>
        <begin position="398"/>
        <end position="413"/>
    </location>
</feature>
<organism evidence="3 4">
    <name type="scientific">Cyberlindnera jadinii (strain ATCC 18201 / CBS 1600 / BCRC 20928 / JCM 3617 / NBRC 0987 / NRRL Y-1542)</name>
    <name type="common">Torula yeast</name>
    <name type="synonym">Candida utilis</name>
    <dbReference type="NCBI Taxonomy" id="983966"/>
    <lineage>
        <taxon>Eukaryota</taxon>
        <taxon>Fungi</taxon>
        <taxon>Dikarya</taxon>
        <taxon>Ascomycota</taxon>
        <taxon>Saccharomycotina</taxon>
        <taxon>Saccharomycetes</taxon>
        <taxon>Phaffomycetales</taxon>
        <taxon>Phaffomycetaceae</taxon>
        <taxon>Cyberlindnera</taxon>
    </lineage>
</organism>
<proteinExistence type="predicted"/>
<dbReference type="Gene3D" id="1.25.40.90">
    <property type="match status" value="1"/>
</dbReference>
<feature type="compositionally biased region" description="Low complexity" evidence="1">
    <location>
        <begin position="260"/>
        <end position="270"/>
    </location>
</feature>
<dbReference type="InterPro" id="IPR008942">
    <property type="entry name" value="ENTH_VHS"/>
</dbReference>
<dbReference type="GO" id="GO:0005886">
    <property type="term" value="C:plasma membrane"/>
    <property type="evidence" value="ECO:0007669"/>
    <property type="project" value="TreeGrafter"/>
</dbReference>
<dbReference type="PANTHER" id="PTHR12276">
    <property type="entry name" value="EPSIN/ENT-RELATED"/>
    <property type="match status" value="1"/>
</dbReference>
<feature type="domain" description="ENTH" evidence="2">
    <location>
        <begin position="25"/>
        <end position="158"/>
    </location>
</feature>
<dbReference type="GO" id="GO:0005543">
    <property type="term" value="F:phospholipid binding"/>
    <property type="evidence" value="ECO:0007669"/>
    <property type="project" value="TreeGrafter"/>
</dbReference>
<evidence type="ECO:0000259" key="2">
    <source>
        <dbReference type="PROSITE" id="PS50942"/>
    </source>
</evidence>
<feature type="region of interest" description="Disordered" evidence="1">
    <location>
        <begin position="228"/>
        <end position="270"/>
    </location>
</feature>
<dbReference type="FunFam" id="1.25.40.90:FF:000006">
    <property type="entry name" value="Clathrin interactor 1"/>
    <property type="match status" value="1"/>
</dbReference>
<gene>
    <name evidence="3" type="primary">ENT3</name>
    <name evidence="3" type="ORF">BN1211_0755</name>
</gene>
<dbReference type="SUPFAM" id="SSF48464">
    <property type="entry name" value="ENTH/VHS domain"/>
    <property type="match status" value="1"/>
</dbReference>
<dbReference type="PANTHER" id="PTHR12276:SF45">
    <property type="entry name" value="CLATHRIN INTERACTOR 1"/>
    <property type="match status" value="1"/>
</dbReference>